<reference evidence="8 9" key="1">
    <citation type="journal article" date="2012" name="J. Bacteriol.">
        <title>Genome sequence of benzo(a)pyrene-degrading bacterium Novosphingobium pentaromativorans US6-1.</title>
        <authorList>
            <person name="Luo Y.R."/>
            <person name="Kang S.G."/>
            <person name="Kim S.J."/>
            <person name="Kim M.R."/>
            <person name="Li N."/>
            <person name="Lee J.H."/>
            <person name="Kwon K.K."/>
        </authorList>
    </citation>
    <scope>NUCLEOTIDE SEQUENCE [LARGE SCALE GENOMIC DNA]</scope>
    <source>
        <strain evidence="8 9">US6-1</strain>
    </source>
</reference>
<evidence type="ECO:0000256" key="6">
    <source>
        <dbReference type="SAM" id="SignalP"/>
    </source>
</evidence>
<proteinExistence type="inferred from homology"/>
<feature type="domain" description="Thioredoxin-like fold" evidence="7">
    <location>
        <begin position="64"/>
        <end position="250"/>
    </location>
</feature>
<accession>G6ECV0</accession>
<keyword evidence="9" id="KW-1185">Reference proteome</keyword>
<dbReference type="PANTHER" id="PTHR13887">
    <property type="entry name" value="GLUTATHIONE S-TRANSFERASE KAPPA"/>
    <property type="match status" value="1"/>
</dbReference>
<dbReference type="Gene3D" id="1.10.40.110">
    <property type="match status" value="1"/>
</dbReference>
<dbReference type="STRING" id="1088721.JI59_09235"/>
<dbReference type="PANTHER" id="PTHR13887:SF14">
    <property type="entry name" value="DISULFIDE BOND FORMATION PROTEIN D"/>
    <property type="match status" value="1"/>
</dbReference>
<feature type="chain" id="PRO_5003487960" evidence="6">
    <location>
        <begin position="30"/>
        <end position="261"/>
    </location>
</feature>
<dbReference type="Gene3D" id="3.40.30.10">
    <property type="entry name" value="Glutaredoxin"/>
    <property type="match status" value="1"/>
</dbReference>
<dbReference type="eggNOG" id="COG1651">
    <property type="taxonomic scope" value="Bacteria"/>
</dbReference>
<dbReference type="Proteomes" id="UP000004030">
    <property type="component" value="Unassembled WGS sequence"/>
</dbReference>
<evidence type="ECO:0000259" key="7">
    <source>
        <dbReference type="Pfam" id="PF13462"/>
    </source>
</evidence>
<keyword evidence="4" id="KW-1015">Disulfide bond</keyword>
<organism evidence="8 9">
    <name type="scientific">Novosphingobium pentaromativorans US6-1</name>
    <dbReference type="NCBI Taxonomy" id="1088721"/>
    <lineage>
        <taxon>Bacteria</taxon>
        <taxon>Pseudomonadati</taxon>
        <taxon>Pseudomonadota</taxon>
        <taxon>Alphaproteobacteria</taxon>
        <taxon>Sphingomonadales</taxon>
        <taxon>Sphingomonadaceae</taxon>
        <taxon>Novosphingobium</taxon>
    </lineage>
</organism>
<evidence type="ECO:0000256" key="2">
    <source>
        <dbReference type="ARBA" id="ARBA00022729"/>
    </source>
</evidence>
<comment type="caution">
    <text evidence="8">The sequence shown here is derived from an EMBL/GenBank/DDBJ whole genome shotgun (WGS) entry which is preliminary data.</text>
</comment>
<gene>
    <name evidence="8" type="ORF">NSU_2171</name>
</gene>
<keyword evidence="2 6" id="KW-0732">Signal</keyword>
<keyword evidence="5" id="KW-0676">Redox-active center</keyword>
<dbReference type="AlphaFoldDB" id="G6ECV0"/>
<dbReference type="InterPro" id="IPR012336">
    <property type="entry name" value="Thioredoxin-like_fold"/>
</dbReference>
<comment type="similarity">
    <text evidence="1">Belongs to the thioredoxin family. DsbA subfamily.</text>
</comment>
<dbReference type="EMBL" id="AGFM01000030">
    <property type="protein sequence ID" value="EHJ60789.1"/>
    <property type="molecule type" value="Genomic_DNA"/>
</dbReference>
<evidence type="ECO:0000313" key="8">
    <source>
        <dbReference type="EMBL" id="EHJ60789.1"/>
    </source>
</evidence>
<dbReference type="Pfam" id="PF13462">
    <property type="entry name" value="Thioredoxin_4"/>
    <property type="match status" value="1"/>
</dbReference>
<dbReference type="GO" id="GO:0016491">
    <property type="term" value="F:oxidoreductase activity"/>
    <property type="evidence" value="ECO:0007669"/>
    <property type="project" value="UniProtKB-KW"/>
</dbReference>
<sequence>MMKPSFVKSIARNAARTIALASCAALSLAASPPQPAPKPTPTAKARQQLAAKGNWNGTMSVTADGSHTLGNPDAPIKMTEFVSYTCPHCAVFHREADPVLRTTLIPKGQIQVTVTNLLRNPIDLTIAMLTSCGDPNRFWVRHNAFFASQDQWLAAAQKLTPEQLARWGQGEIPARMRAIAGDLGFYAKMQQWGIDRARADRCLNDAAMLDKLRAQQSAAGSLGLTGTPSFVINGEVQQVHDWEHLSKLLSDRAAALQAGRI</sequence>
<dbReference type="GO" id="GO:0016853">
    <property type="term" value="F:isomerase activity"/>
    <property type="evidence" value="ECO:0007669"/>
    <property type="project" value="UniProtKB-KW"/>
</dbReference>
<protein>
    <submittedName>
        <fullName evidence="8">Protein-disulfide isomerase</fullName>
    </submittedName>
</protein>
<keyword evidence="3" id="KW-0560">Oxidoreductase</keyword>
<evidence type="ECO:0000256" key="4">
    <source>
        <dbReference type="ARBA" id="ARBA00023157"/>
    </source>
</evidence>
<dbReference type="InterPro" id="IPR036249">
    <property type="entry name" value="Thioredoxin-like_sf"/>
</dbReference>
<evidence type="ECO:0000256" key="1">
    <source>
        <dbReference type="ARBA" id="ARBA00005791"/>
    </source>
</evidence>
<name>G6ECV0_9SPHN</name>
<dbReference type="PATRIC" id="fig|1088721.3.peg.2150"/>
<evidence type="ECO:0000256" key="5">
    <source>
        <dbReference type="ARBA" id="ARBA00023284"/>
    </source>
</evidence>
<evidence type="ECO:0000256" key="3">
    <source>
        <dbReference type="ARBA" id="ARBA00023002"/>
    </source>
</evidence>
<feature type="signal peptide" evidence="6">
    <location>
        <begin position="1"/>
        <end position="29"/>
    </location>
</feature>
<evidence type="ECO:0000313" key="9">
    <source>
        <dbReference type="Proteomes" id="UP000004030"/>
    </source>
</evidence>
<dbReference type="SUPFAM" id="SSF52833">
    <property type="entry name" value="Thioredoxin-like"/>
    <property type="match status" value="1"/>
</dbReference>
<keyword evidence="8" id="KW-0413">Isomerase</keyword>